<dbReference type="EMBL" id="LGZN01000013">
    <property type="protein sequence ID" value="KNF71171.1"/>
    <property type="molecule type" value="Genomic_DNA"/>
</dbReference>
<protein>
    <submittedName>
        <fullName evidence="1">Uncharacterized protein</fullName>
    </submittedName>
</protein>
<gene>
    <name evidence="1" type="ORF">WR15_04785</name>
</gene>
<name>A0A0B0VQN9_ECOLX</name>
<accession>A0A0B0VQN9</accession>
<sequence length="68" mass="7770">MNAEGLFVHGGDLWRLNTPISLPSAITTREDPYNNNRIDVLIINSYDKNYKQLLQVTFVIIVLILILV</sequence>
<dbReference type="Proteomes" id="UP000037564">
    <property type="component" value="Unassembled WGS sequence"/>
</dbReference>
<evidence type="ECO:0000313" key="2">
    <source>
        <dbReference type="Proteomes" id="UP000037564"/>
    </source>
</evidence>
<organism evidence="1 2">
    <name type="scientific">Escherichia coli</name>
    <dbReference type="NCBI Taxonomy" id="562"/>
    <lineage>
        <taxon>Bacteria</taxon>
        <taxon>Pseudomonadati</taxon>
        <taxon>Pseudomonadota</taxon>
        <taxon>Gammaproteobacteria</taxon>
        <taxon>Enterobacterales</taxon>
        <taxon>Enterobacteriaceae</taxon>
        <taxon>Escherichia</taxon>
    </lineage>
</organism>
<dbReference type="PATRIC" id="fig|562.7396.peg.722"/>
<comment type="caution">
    <text evidence="1">The sequence shown here is derived from an EMBL/GenBank/DDBJ whole genome shotgun (WGS) entry which is preliminary data.</text>
</comment>
<evidence type="ECO:0000313" key="1">
    <source>
        <dbReference type="EMBL" id="KNF71171.1"/>
    </source>
</evidence>
<dbReference type="AlphaFoldDB" id="A0A0B0VQN9"/>
<reference evidence="1 2" key="1">
    <citation type="submission" date="2015-07" db="EMBL/GenBank/DDBJ databases">
        <title>Genome sequences of 64 non-O157:H7 Shiga toxin-producing Escherichia coli strains.</title>
        <authorList>
            <person name="Gonzalez-Escalona N."/>
            <person name="Toro M."/>
            <person name="Timme R."/>
            <person name="Payne J."/>
        </authorList>
    </citation>
    <scope>NUCLEOTIDE SEQUENCE [LARGE SCALE GENOMIC DNA]</scope>
    <source>
        <strain evidence="1 2">CFSAN026843</strain>
    </source>
</reference>
<proteinExistence type="predicted"/>